<organism evidence="7 8">
    <name type="scientific">Paenibacillus konkukensis</name>
    <dbReference type="NCBI Taxonomy" id="2020716"/>
    <lineage>
        <taxon>Bacteria</taxon>
        <taxon>Bacillati</taxon>
        <taxon>Bacillota</taxon>
        <taxon>Bacilli</taxon>
        <taxon>Bacillales</taxon>
        <taxon>Paenibacillaceae</taxon>
        <taxon>Paenibacillus</taxon>
    </lineage>
</organism>
<evidence type="ECO:0000256" key="1">
    <source>
        <dbReference type="ARBA" id="ARBA00008779"/>
    </source>
</evidence>
<comment type="similarity">
    <text evidence="1">Belongs to the sulfatase family.</text>
</comment>
<dbReference type="CDD" id="cd16149">
    <property type="entry name" value="sulfatase_like"/>
    <property type="match status" value="1"/>
</dbReference>
<gene>
    <name evidence="7" type="primary">betC_8</name>
    <name evidence="7" type="ORF">SK3146_02375</name>
</gene>
<evidence type="ECO:0000313" key="7">
    <source>
        <dbReference type="EMBL" id="UQZ83214.1"/>
    </source>
</evidence>
<keyword evidence="3 7" id="KW-0378">Hydrolase</keyword>
<dbReference type="RefSeq" id="WP_249865271.1">
    <property type="nucleotide sequence ID" value="NZ_CP027059.1"/>
</dbReference>
<dbReference type="SUPFAM" id="SSF53649">
    <property type="entry name" value="Alkaline phosphatase-like"/>
    <property type="match status" value="1"/>
</dbReference>
<evidence type="ECO:0000256" key="3">
    <source>
        <dbReference type="ARBA" id="ARBA00022801"/>
    </source>
</evidence>
<feature type="region of interest" description="Disordered" evidence="5">
    <location>
        <begin position="467"/>
        <end position="490"/>
    </location>
</feature>
<reference evidence="7" key="2">
    <citation type="journal article" date="2021" name="J Anim Sci Technol">
        <title>Complete genome sequence of Paenibacillus konkukensis sp. nov. SK3146 as a potential probiotic strain.</title>
        <authorList>
            <person name="Jung H.I."/>
            <person name="Park S."/>
            <person name="Niu K.M."/>
            <person name="Lee S.W."/>
            <person name="Kothari D."/>
            <person name="Yi K.J."/>
            <person name="Kim S.K."/>
        </authorList>
    </citation>
    <scope>NUCLEOTIDE SEQUENCE</scope>
    <source>
        <strain evidence="7">SK3146</strain>
    </source>
</reference>
<dbReference type="InterPro" id="IPR000917">
    <property type="entry name" value="Sulfatase_N"/>
</dbReference>
<evidence type="ECO:0000259" key="6">
    <source>
        <dbReference type="Pfam" id="PF00884"/>
    </source>
</evidence>
<reference evidence="7" key="1">
    <citation type="submission" date="2018-02" db="EMBL/GenBank/DDBJ databases">
        <authorList>
            <person name="Kim S.-K."/>
            <person name="Jung H.-I."/>
            <person name="Lee S.-W."/>
        </authorList>
    </citation>
    <scope>NUCLEOTIDE SEQUENCE</scope>
    <source>
        <strain evidence="7">SK3146</strain>
    </source>
</reference>
<proteinExistence type="inferred from homology"/>
<accession>A0ABY4RL71</accession>
<dbReference type="PROSITE" id="PS00523">
    <property type="entry name" value="SULFATASE_1"/>
    <property type="match status" value="1"/>
</dbReference>
<keyword evidence="2" id="KW-0479">Metal-binding</keyword>
<protein>
    <submittedName>
        <fullName evidence="7">Choline-sulfatase</fullName>
        <ecNumber evidence="7">3.1.6.6</ecNumber>
    </submittedName>
</protein>
<dbReference type="PANTHER" id="PTHR42693">
    <property type="entry name" value="ARYLSULFATASE FAMILY MEMBER"/>
    <property type="match status" value="1"/>
</dbReference>
<dbReference type="InterPro" id="IPR017850">
    <property type="entry name" value="Alkaline_phosphatase_core_sf"/>
</dbReference>
<dbReference type="Gene3D" id="3.40.720.10">
    <property type="entry name" value="Alkaline Phosphatase, subunit A"/>
    <property type="match status" value="1"/>
</dbReference>
<evidence type="ECO:0000256" key="5">
    <source>
        <dbReference type="SAM" id="MobiDB-lite"/>
    </source>
</evidence>
<dbReference type="GO" id="GO:0047753">
    <property type="term" value="F:choline-sulfatase activity"/>
    <property type="evidence" value="ECO:0007669"/>
    <property type="project" value="UniProtKB-EC"/>
</dbReference>
<feature type="domain" description="Sulfatase N-terminal" evidence="6">
    <location>
        <begin position="6"/>
        <end position="335"/>
    </location>
</feature>
<dbReference type="InterPro" id="IPR024607">
    <property type="entry name" value="Sulfatase_CS"/>
</dbReference>
<dbReference type="EC" id="3.1.6.6" evidence="7"/>
<sequence>MSAKQPNIVFILTDDQGPWALGCAGNPEIRTPNLDRLAGQGVRFENFFCSSPVCAPARATILTGKMPSQHGVHDFIRENDNPRLQYLDGHTAYTELLAEAGYVCGLSGKWGLCNDTEAQKGFSHWYTYIYDGGHYFDPTMVRDGRPVKEQGYLTDLITEDAMAFIDRQAREERPFYLSVHYTAPHHLWIGEHPQEYVGLYDDCPFDSCPQEPEHPWSLELTSPADVRTNPRDNLKGYFAAVTAMDHNVGLILDQLERLAIREQTLIVFMSDNGFSCGQGGIWGKGNGTYPQNMYDNSVKIPAIFSHPGRIPQGRVHGALLSQYDVMPTLLDYVGIGHPQADALPGGSFLSILEGQGGDERREVVVYDEYGPVRMIRTERYKYIHRYPYGPFELYDLERDPRERTNLYDDPDYQERVQELRSRLDRWFLQYADPALDGARLPVTGTGQSNLAGPGVTGKPAFNQNGRLFKERQNQERLISAARQTTEESDE</sequence>
<evidence type="ECO:0000256" key="2">
    <source>
        <dbReference type="ARBA" id="ARBA00022723"/>
    </source>
</evidence>
<evidence type="ECO:0000313" key="8">
    <source>
        <dbReference type="Proteomes" id="UP001057134"/>
    </source>
</evidence>
<dbReference type="PANTHER" id="PTHR42693:SF53">
    <property type="entry name" value="ENDO-4-O-SULFATASE"/>
    <property type="match status" value="1"/>
</dbReference>
<dbReference type="EMBL" id="CP027059">
    <property type="protein sequence ID" value="UQZ83214.1"/>
    <property type="molecule type" value="Genomic_DNA"/>
</dbReference>
<evidence type="ECO:0000256" key="4">
    <source>
        <dbReference type="ARBA" id="ARBA00022837"/>
    </source>
</evidence>
<dbReference type="Pfam" id="PF00884">
    <property type="entry name" value="Sulfatase"/>
    <property type="match status" value="1"/>
</dbReference>
<dbReference type="Proteomes" id="UP001057134">
    <property type="component" value="Chromosome"/>
</dbReference>
<dbReference type="InterPro" id="IPR050738">
    <property type="entry name" value="Sulfatase"/>
</dbReference>
<keyword evidence="4" id="KW-0106">Calcium</keyword>
<keyword evidence="8" id="KW-1185">Reference proteome</keyword>
<name>A0ABY4RL71_9BACL</name>